<feature type="compositionally biased region" description="Low complexity" evidence="1">
    <location>
        <begin position="41"/>
        <end position="111"/>
    </location>
</feature>
<dbReference type="PANTHER" id="PTHR46534:SF1">
    <property type="entry name" value="IGGFC-BINDING PROTEIN N-TERMINAL DOMAIN-CONTAINING PROTEIN"/>
    <property type="match status" value="1"/>
</dbReference>
<proteinExistence type="predicted"/>
<feature type="domain" description="IgGFc-binding protein N-terminal" evidence="2">
    <location>
        <begin position="299"/>
        <end position="610"/>
    </location>
</feature>
<protein>
    <submittedName>
        <fullName evidence="3">IgGFc-binding protein</fullName>
    </submittedName>
</protein>
<organism evidence="3 4">
    <name type="scientific">Nannocystis radixulma</name>
    <dbReference type="NCBI Taxonomy" id="2995305"/>
    <lineage>
        <taxon>Bacteria</taxon>
        <taxon>Pseudomonadati</taxon>
        <taxon>Myxococcota</taxon>
        <taxon>Polyangia</taxon>
        <taxon>Nannocystales</taxon>
        <taxon>Nannocystaceae</taxon>
        <taxon>Nannocystis</taxon>
    </lineage>
</organism>
<gene>
    <name evidence="3" type="ORF">POL58_09175</name>
</gene>
<dbReference type="PANTHER" id="PTHR46534">
    <property type="entry name" value="IGGFC_BINDING DOMAIN-CONTAINING PROTEIN"/>
    <property type="match status" value="1"/>
</dbReference>
<feature type="region of interest" description="Disordered" evidence="1">
    <location>
        <begin position="33"/>
        <end position="111"/>
    </location>
</feature>
<reference evidence="3 4" key="1">
    <citation type="submission" date="2022-11" db="EMBL/GenBank/DDBJ databases">
        <title>Minimal conservation of predation-associated metabolite biosynthetic gene clusters underscores biosynthetic potential of Myxococcota including descriptions for ten novel species: Archangium lansinium sp. nov., Myxococcus landrumus sp. nov., Nannocystis bai.</title>
        <authorList>
            <person name="Ahearne A."/>
            <person name="Stevens C."/>
            <person name="Dowd S."/>
        </authorList>
    </citation>
    <scope>NUCLEOTIDE SEQUENCE [LARGE SCALE GENOMIC DNA]</scope>
    <source>
        <strain evidence="3 4">NCELM</strain>
    </source>
</reference>
<dbReference type="Proteomes" id="UP001217838">
    <property type="component" value="Unassembled WGS sequence"/>
</dbReference>
<accession>A0ABT5B1C5</accession>
<evidence type="ECO:0000256" key="1">
    <source>
        <dbReference type="SAM" id="MobiDB-lite"/>
    </source>
</evidence>
<sequence length="646" mass="66966">MRTTVGLLLGACAAIPLACGDDNGRGTDTMVATQTTQQPVTSVDTTDPPTTSAATDTTDATAGSMSATDSGTTTDGPIEPTTGSTGESSTTAVSASTDTTTGETSESTMGPTCANPVCSRNLDAVECDGMVVESCSPGTYCVDAVCTPLTPCEAAELLEGSQGCRYWAVKTELLNEGDGACFAAFIANTWNTPVKIQVEYNGAALPVAQFARIPSGQGANITYQPYDENVGLPVGEVALLFLSRNPAGGLVDCPAPAGVAAETQVIGNGFGKGFLITTDVPVSAYQMQPYGGGAAALTAATLLLPTSVWDVNYIGANAYAQGQAGQPLLAIIADQDGTQVTIDPKAAIQGGNGVQGGPAGVPIVYNLNRGQTMQIAQSVEITGSAIASNKPIGVFGGASCMNVPTNALYCEGAHQQLPPIKALGSEYVAVRYRNRIDGNEESPPWRLIGAVDGTMLTWEPAAPPGAPAMIGLGQVAEFNAPGPFIVRSQDKDHPFYFASYMTGGLAYQGRGDPEWVNVIPPAQYLDKYVFFTDPTYPETELVVVRNRVDGVFADVTLGCAGALGGWQPIGANQEWTRIDLVTGNFMDIGACSNGRHEMSSTNPFGVTVWGWGSMATGQNPFSQHVSYAYPGGAAIRAINEVVVQPQ</sequence>
<evidence type="ECO:0000313" key="4">
    <source>
        <dbReference type="Proteomes" id="UP001217838"/>
    </source>
</evidence>
<dbReference type="InterPro" id="IPR035234">
    <property type="entry name" value="IgGFc-bd_N"/>
</dbReference>
<evidence type="ECO:0000313" key="3">
    <source>
        <dbReference type="EMBL" id="MDC0667909.1"/>
    </source>
</evidence>
<keyword evidence="4" id="KW-1185">Reference proteome</keyword>
<dbReference type="EMBL" id="JAQNDN010000003">
    <property type="protein sequence ID" value="MDC0667909.1"/>
    <property type="molecule type" value="Genomic_DNA"/>
</dbReference>
<dbReference type="RefSeq" id="WP_271996448.1">
    <property type="nucleotide sequence ID" value="NZ_JAQNDN010000003.1"/>
</dbReference>
<evidence type="ECO:0000259" key="2">
    <source>
        <dbReference type="Pfam" id="PF17517"/>
    </source>
</evidence>
<name>A0ABT5B1C5_9BACT</name>
<comment type="caution">
    <text evidence="3">The sequence shown here is derived from an EMBL/GenBank/DDBJ whole genome shotgun (WGS) entry which is preliminary data.</text>
</comment>
<dbReference type="Pfam" id="PF17517">
    <property type="entry name" value="IgGFc_binding"/>
    <property type="match status" value="1"/>
</dbReference>